<feature type="transmembrane region" description="Helical" evidence="2">
    <location>
        <begin position="207"/>
        <end position="230"/>
    </location>
</feature>
<dbReference type="RefSeq" id="WP_106325301.1">
    <property type="nucleotide sequence ID" value="NZ_BOMO01000149.1"/>
</dbReference>
<feature type="transmembrane region" description="Helical" evidence="2">
    <location>
        <begin position="283"/>
        <end position="305"/>
    </location>
</feature>
<keyword evidence="2" id="KW-0472">Membrane</keyword>
<dbReference type="EMBL" id="PVMZ01000016">
    <property type="protein sequence ID" value="PRX17242.1"/>
    <property type="molecule type" value="Genomic_DNA"/>
</dbReference>
<feature type="transmembrane region" description="Helical" evidence="2">
    <location>
        <begin position="176"/>
        <end position="195"/>
    </location>
</feature>
<dbReference type="OrthoDB" id="3681236at2"/>
<keyword evidence="1" id="KW-0175">Coiled coil</keyword>
<organism evidence="3 4">
    <name type="scientific">Actinoplanes italicus</name>
    <dbReference type="NCBI Taxonomy" id="113567"/>
    <lineage>
        <taxon>Bacteria</taxon>
        <taxon>Bacillati</taxon>
        <taxon>Actinomycetota</taxon>
        <taxon>Actinomycetes</taxon>
        <taxon>Micromonosporales</taxon>
        <taxon>Micromonosporaceae</taxon>
        <taxon>Actinoplanes</taxon>
    </lineage>
</organism>
<keyword evidence="4" id="KW-1185">Reference proteome</keyword>
<name>A0A2T0K311_9ACTN</name>
<dbReference type="Proteomes" id="UP000239415">
    <property type="component" value="Unassembled WGS sequence"/>
</dbReference>
<feature type="transmembrane region" description="Helical" evidence="2">
    <location>
        <begin position="242"/>
        <end position="263"/>
    </location>
</feature>
<evidence type="ECO:0000256" key="1">
    <source>
        <dbReference type="SAM" id="Coils"/>
    </source>
</evidence>
<keyword evidence="2" id="KW-0812">Transmembrane</keyword>
<dbReference type="AlphaFoldDB" id="A0A2T0K311"/>
<protein>
    <submittedName>
        <fullName evidence="3">Uncharacterized protein</fullName>
    </submittedName>
</protein>
<comment type="caution">
    <text evidence="3">The sequence shown here is derived from an EMBL/GenBank/DDBJ whole genome shotgun (WGS) entry which is preliminary data.</text>
</comment>
<evidence type="ECO:0000256" key="2">
    <source>
        <dbReference type="SAM" id="Phobius"/>
    </source>
</evidence>
<sequence>MSLLQRMLARWWSLWAIARGVDVTRLAPLPPPKVDPGLPADELIAEADARGVRDAQASMYSAWSFGGPGEERAEKHDPVYVRQLRDRREAAIESLRAAQNETHDRIAQARERRDEFQNQMDDARTRMSGLAVRDALAEARALADHDDVLDPVEQPDDGDRTPWEGESTPLRLSWRLLILVVLTAAQAIVQYAVFVEVLGSTPDRNGLIRWMTVLTSAVVVLGPFLSGTLLRSRGATGGERRGWYAAAVLVASWLVVIVVFGLVRGQVLQDGAGRPGQAHVTPLTVVLMFVALMLVVGAMAFMLGLARRHPFQEAYVRSRTRRDRFELIMRTIATRLNPAWVEQPDGSQERAIREAYAAAEEAYFAALARTVGDPVFTEAVQHRRGLRTRP</sequence>
<proteinExistence type="predicted"/>
<reference evidence="3 4" key="1">
    <citation type="submission" date="2018-03" db="EMBL/GenBank/DDBJ databases">
        <title>Genomic Encyclopedia of Archaeal and Bacterial Type Strains, Phase II (KMG-II): from individual species to whole genera.</title>
        <authorList>
            <person name="Goeker M."/>
        </authorList>
    </citation>
    <scope>NUCLEOTIDE SEQUENCE [LARGE SCALE GENOMIC DNA]</scope>
    <source>
        <strain evidence="3 4">DSM 43146</strain>
    </source>
</reference>
<accession>A0A2T0K311</accession>
<gene>
    <name evidence="3" type="ORF">CLV67_11618</name>
</gene>
<evidence type="ECO:0000313" key="4">
    <source>
        <dbReference type="Proteomes" id="UP000239415"/>
    </source>
</evidence>
<evidence type="ECO:0000313" key="3">
    <source>
        <dbReference type="EMBL" id="PRX17242.1"/>
    </source>
</evidence>
<feature type="coiled-coil region" evidence="1">
    <location>
        <begin position="81"/>
        <end position="126"/>
    </location>
</feature>
<keyword evidence="2" id="KW-1133">Transmembrane helix</keyword>